<proteinExistence type="predicted"/>
<evidence type="ECO:0008006" key="4">
    <source>
        <dbReference type="Google" id="ProtNLM"/>
    </source>
</evidence>
<accession>A0A2A6EGK0</accession>
<protein>
    <recommendedName>
        <fullName evidence="4">Leucine rich repeat protein</fullName>
    </recommendedName>
</protein>
<dbReference type="InterPro" id="IPR053139">
    <property type="entry name" value="Surface_bspA-like"/>
</dbReference>
<feature type="chain" id="PRO_5012947128" description="Leucine rich repeat protein" evidence="1">
    <location>
        <begin position="24"/>
        <end position="1106"/>
    </location>
</feature>
<dbReference type="AlphaFoldDB" id="A0A2A6EGK0"/>
<organism evidence="2 3">
    <name type="scientific">Prevotella intermedia</name>
    <dbReference type="NCBI Taxonomy" id="28131"/>
    <lineage>
        <taxon>Bacteria</taxon>
        <taxon>Pseudomonadati</taxon>
        <taxon>Bacteroidota</taxon>
        <taxon>Bacteroidia</taxon>
        <taxon>Bacteroidales</taxon>
        <taxon>Prevotellaceae</taxon>
        <taxon>Prevotella</taxon>
    </lineage>
</organism>
<feature type="signal peptide" evidence="1">
    <location>
        <begin position="1"/>
        <end position="23"/>
    </location>
</feature>
<evidence type="ECO:0000313" key="3">
    <source>
        <dbReference type="Proteomes" id="UP000219058"/>
    </source>
</evidence>
<dbReference type="Pfam" id="PF13306">
    <property type="entry name" value="LRR_5"/>
    <property type="match status" value="6"/>
</dbReference>
<comment type="caution">
    <text evidence="2">The sequence shown here is derived from an EMBL/GenBank/DDBJ whole genome shotgun (WGS) entry which is preliminary data.</text>
</comment>
<reference evidence="2 3" key="1">
    <citation type="submission" date="2017-09" db="EMBL/GenBank/DDBJ databases">
        <title>Phase variable restriction modification systems are present in the genome sequences of periodontal pathogens Prevotella intermedia, Tannerella forsythia and Porphyromonas gingivalis.</title>
        <authorList>
            <person name="Haigh R.D."/>
            <person name="Crawford L."/>
            <person name="Ralph J."/>
            <person name="Wanford J."/>
            <person name="Vartoukian S.R."/>
            <person name="Hijazib K."/>
            <person name="Wade W."/>
            <person name="Oggioni M.R."/>
        </authorList>
    </citation>
    <scope>NUCLEOTIDE SEQUENCE [LARGE SCALE GENOMIC DNA]</scope>
    <source>
        <strain evidence="2 3">WW2834</strain>
    </source>
</reference>
<dbReference type="PANTHER" id="PTHR45661:SF3">
    <property type="entry name" value="IG-LIKE DOMAIN-CONTAINING PROTEIN"/>
    <property type="match status" value="1"/>
</dbReference>
<evidence type="ECO:0000256" key="1">
    <source>
        <dbReference type="SAM" id="SignalP"/>
    </source>
</evidence>
<gene>
    <name evidence="2" type="ORF">CLI71_04770</name>
</gene>
<dbReference type="RefSeq" id="WP_097549908.1">
    <property type="nucleotide sequence ID" value="NZ_NSLY01000009.1"/>
</dbReference>
<dbReference type="Proteomes" id="UP000219058">
    <property type="component" value="Unassembled WGS sequence"/>
</dbReference>
<dbReference type="EMBL" id="NSLY01000009">
    <property type="protein sequence ID" value="PDP60610.1"/>
    <property type="molecule type" value="Genomic_DNA"/>
</dbReference>
<dbReference type="InterPro" id="IPR032675">
    <property type="entry name" value="LRR_dom_sf"/>
</dbReference>
<keyword evidence="1" id="KW-0732">Signal</keyword>
<dbReference type="PANTHER" id="PTHR45661">
    <property type="entry name" value="SURFACE ANTIGEN"/>
    <property type="match status" value="1"/>
</dbReference>
<sequence>MKQTKHLLLLLLASMLSVTETFAQAVGTDFTVGNIKYIVTAMDLTTHNNTAAVSYIGGTGAVTVPPSVVHPKNKETVYITESKEYTNCADGVTSITFSEGYTTMGKGCYAKSKNLTKVTFPKSFTTMNPGCFEANNKLTSFEVVSGNTKFSTNSDGWLLADGGTTLQAYPTGLSGDVTIPNTITKIAPTAFNVCASLGKVTIPASVTSIASGITASFLAVGTYFEVDDSNPNYKSVDGVLFNKDVSELITFPKDYSGSLPSGKYTVPSTVKTIAGEAFSHTSTVLKAIDLSNTETISAQAFDYTSGLEKVTIGPKVNSIEDGAFLNCEKITEYIVDANNASYSSDEGIIYSKDKKTLYLCPIAKTGSYEIPEGTVTVKAKAFYSSKLSSIKFPSTLTAVEDQAFRFSSISNLDFGTNSNLSSIGSSAFGNTQLTGSLTLPASVANLGSGAFNYTKLKDVHIADGSKLEAITFQAFGNMPELETFIFDGSANHLKRLDEQAFANAPKLKRFDVPASVTTIGKGAFLNTTALETVTFQSPSKIKEIKEGAFGSSGIKYINLPNSVETIQQQAFDNCTNLTTITIPASVTNVGIGVFNFCENLTTINVDAANTKYSSLSGMLTNKDKTELVVFPAGKANSKYALIPNIATVKPYAFYGSEKITNITFPKTVTSIGDRAIALCDKLKSLSFMGEDNVPVLNADIMYQSSNLRDVTIYVRKKWYENSANDAAVNTYNSRFKEVHPSFVSETGYDRGTEFFPTSATNVGVISFYTPRTSVIIDNTAKESDYTDVRGKHWTATTYDVSSILDYAYQNETTVKDIVVLSNIGIVGLNAFKAGNQLQGIYFVSNTPAQLNSTDYGMNATDYPFNANQNIYVKRSKVNDYKTVWEVDGHTLNITAEIPQTTHSYGATRCYPFDVQYDNNGDVRPYLPVDFSHMTAANPYAKARRIDDGYVPAFLGVLLHSRNAASATSYCEMTDTQDHHAVNDPSGKYSAATYKMVGVVEDTQVMSDANNNLYAFSKSKGQFLKIKQAPGNMMPRFSAYLKLDSSNQAKGFSFRFDDDDPSTTGIENIEIAEDANDSAPYYNLNGMRVNNPAKGVYIHNGKKVIIK</sequence>
<dbReference type="Gene3D" id="3.40.50.12480">
    <property type="match status" value="2"/>
</dbReference>
<dbReference type="InterPro" id="IPR026906">
    <property type="entry name" value="LRR_5"/>
</dbReference>
<name>A0A2A6EGK0_PREIN</name>
<evidence type="ECO:0000313" key="2">
    <source>
        <dbReference type="EMBL" id="PDP60610.1"/>
    </source>
</evidence>
<dbReference type="Gene3D" id="3.80.10.10">
    <property type="entry name" value="Ribonuclease Inhibitor"/>
    <property type="match status" value="4"/>
</dbReference>
<dbReference type="SUPFAM" id="SSF52058">
    <property type="entry name" value="L domain-like"/>
    <property type="match status" value="1"/>
</dbReference>